<proteinExistence type="predicted"/>
<dbReference type="PROSITE" id="PS51318">
    <property type="entry name" value="TAT"/>
    <property type="match status" value="1"/>
</dbReference>
<evidence type="ECO:0000313" key="3">
    <source>
        <dbReference type="Proteomes" id="UP001521150"/>
    </source>
</evidence>
<reference evidence="2 3" key="1">
    <citation type="submission" date="2021-12" db="EMBL/GenBank/DDBJ databases">
        <title>Genome sequence of Kibdelosporangium philippinense ATCC 49844.</title>
        <authorList>
            <person name="Fedorov E.A."/>
            <person name="Omeragic M."/>
            <person name="Shalygina K.F."/>
            <person name="Maclea K.S."/>
        </authorList>
    </citation>
    <scope>NUCLEOTIDE SEQUENCE [LARGE SCALE GENOMIC DNA]</scope>
    <source>
        <strain evidence="2 3">ATCC 49844</strain>
    </source>
</reference>
<dbReference type="RefSeq" id="WP_233731664.1">
    <property type="nucleotide sequence ID" value="NZ_JAJVCN010000004.1"/>
</dbReference>
<dbReference type="EMBL" id="JAJVCN010000004">
    <property type="protein sequence ID" value="MCE7010183.1"/>
    <property type="molecule type" value="Genomic_DNA"/>
</dbReference>
<sequence length="51" mass="5448">MTHNPSRRAVLMALVAAGATLPYATANASTCKPAPIALQMWSLHEQAEKDL</sequence>
<accession>A0ABS8ZSG7</accession>
<evidence type="ECO:0000256" key="1">
    <source>
        <dbReference type="SAM" id="SignalP"/>
    </source>
</evidence>
<protein>
    <submittedName>
        <fullName evidence="2">Uncharacterized protein</fullName>
    </submittedName>
</protein>
<organism evidence="2 3">
    <name type="scientific">Kibdelosporangium philippinense</name>
    <dbReference type="NCBI Taxonomy" id="211113"/>
    <lineage>
        <taxon>Bacteria</taxon>
        <taxon>Bacillati</taxon>
        <taxon>Actinomycetota</taxon>
        <taxon>Actinomycetes</taxon>
        <taxon>Pseudonocardiales</taxon>
        <taxon>Pseudonocardiaceae</taxon>
        <taxon>Kibdelosporangium</taxon>
    </lineage>
</organism>
<gene>
    <name evidence="2" type="ORF">LWC34_46380</name>
</gene>
<evidence type="ECO:0000313" key="2">
    <source>
        <dbReference type="EMBL" id="MCE7010183.1"/>
    </source>
</evidence>
<comment type="caution">
    <text evidence="2">The sequence shown here is derived from an EMBL/GenBank/DDBJ whole genome shotgun (WGS) entry which is preliminary data.</text>
</comment>
<keyword evidence="1" id="KW-0732">Signal</keyword>
<keyword evidence="3" id="KW-1185">Reference proteome</keyword>
<name>A0ABS8ZSG7_9PSEU</name>
<dbReference type="InterPro" id="IPR006311">
    <property type="entry name" value="TAT_signal"/>
</dbReference>
<feature type="chain" id="PRO_5046427123" evidence="1">
    <location>
        <begin position="29"/>
        <end position="51"/>
    </location>
</feature>
<dbReference type="Proteomes" id="UP001521150">
    <property type="component" value="Unassembled WGS sequence"/>
</dbReference>
<feature type="signal peptide" evidence="1">
    <location>
        <begin position="1"/>
        <end position="28"/>
    </location>
</feature>